<dbReference type="PANTHER" id="PTHR43592">
    <property type="entry name" value="CAAX AMINO TERMINAL PROTEASE"/>
    <property type="match status" value="1"/>
</dbReference>
<feature type="transmembrane region" description="Helical" evidence="2">
    <location>
        <begin position="159"/>
        <end position="178"/>
    </location>
</feature>
<name>A0A4Q7JBL5_9PSEU</name>
<feature type="transmembrane region" description="Helical" evidence="2">
    <location>
        <begin position="42"/>
        <end position="66"/>
    </location>
</feature>
<dbReference type="GO" id="GO:0004175">
    <property type="term" value="F:endopeptidase activity"/>
    <property type="evidence" value="ECO:0007669"/>
    <property type="project" value="UniProtKB-ARBA"/>
</dbReference>
<feature type="transmembrane region" description="Helical" evidence="2">
    <location>
        <begin position="276"/>
        <end position="293"/>
    </location>
</feature>
<dbReference type="RefSeq" id="WP_130475103.1">
    <property type="nucleotide sequence ID" value="NZ_SFCC01000004.1"/>
</dbReference>
<dbReference type="GO" id="GO:0080120">
    <property type="term" value="P:CAAX-box protein maturation"/>
    <property type="evidence" value="ECO:0007669"/>
    <property type="project" value="UniProtKB-ARBA"/>
</dbReference>
<reference evidence="4 5" key="1">
    <citation type="submission" date="2019-02" db="EMBL/GenBank/DDBJ databases">
        <title>Draft genome sequence of Amycolatopsis sp. 8-3EHSu isolated from roots of Suaeda maritima.</title>
        <authorList>
            <person name="Duangmal K."/>
            <person name="Chantavorakit T."/>
        </authorList>
    </citation>
    <scope>NUCLEOTIDE SEQUENCE [LARGE SCALE GENOMIC DNA]</scope>
    <source>
        <strain evidence="4 5">8-3EHSu</strain>
    </source>
</reference>
<feature type="domain" description="CAAX prenyl protease 2/Lysostaphin resistance protein A-like" evidence="3">
    <location>
        <begin position="167"/>
        <end position="255"/>
    </location>
</feature>
<feature type="transmembrane region" description="Helical" evidence="2">
    <location>
        <begin position="124"/>
        <end position="147"/>
    </location>
</feature>
<dbReference type="AlphaFoldDB" id="A0A4Q7JBL5"/>
<protein>
    <submittedName>
        <fullName evidence="4">CPBP family intramembrane metalloprotease</fullName>
    </submittedName>
</protein>
<proteinExistence type="predicted"/>
<dbReference type="Proteomes" id="UP000292003">
    <property type="component" value="Unassembled WGS sequence"/>
</dbReference>
<organism evidence="4 5">
    <name type="scientific">Amycolatopsis suaedae</name>
    <dbReference type="NCBI Taxonomy" id="2510978"/>
    <lineage>
        <taxon>Bacteria</taxon>
        <taxon>Bacillati</taxon>
        <taxon>Actinomycetota</taxon>
        <taxon>Actinomycetes</taxon>
        <taxon>Pseudonocardiales</taxon>
        <taxon>Pseudonocardiaceae</taxon>
        <taxon>Amycolatopsis</taxon>
    </lineage>
</organism>
<keyword evidence="5" id="KW-1185">Reference proteome</keyword>
<evidence type="ECO:0000256" key="2">
    <source>
        <dbReference type="SAM" id="Phobius"/>
    </source>
</evidence>
<keyword evidence="2" id="KW-0472">Membrane</keyword>
<feature type="transmembrane region" description="Helical" evidence="2">
    <location>
        <begin position="222"/>
        <end position="238"/>
    </location>
</feature>
<accession>A0A4Q7JBL5</accession>
<keyword evidence="2" id="KW-1133">Transmembrane helix</keyword>
<keyword evidence="4" id="KW-0482">Metalloprotease</keyword>
<comment type="caution">
    <text evidence="4">The sequence shown here is derived from an EMBL/GenBank/DDBJ whole genome shotgun (WGS) entry which is preliminary data.</text>
</comment>
<keyword evidence="4" id="KW-0378">Hydrolase</keyword>
<feature type="region of interest" description="Disordered" evidence="1">
    <location>
        <begin position="1"/>
        <end position="24"/>
    </location>
</feature>
<dbReference type="Pfam" id="PF02517">
    <property type="entry name" value="Rce1-like"/>
    <property type="match status" value="1"/>
</dbReference>
<dbReference type="PANTHER" id="PTHR43592:SF15">
    <property type="entry name" value="CAAX AMINO TERMINAL PROTEASE FAMILY PROTEIN"/>
    <property type="match status" value="1"/>
</dbReference>
<dbReference type="OrthoDB" id="2680086at2"/>
<sequence length="313" mass="33786">MDPTFPPPPTPAVRPPRPAPPLPGTPYQLLGRTEVHRWWRPLVGTVVVAAVAVPLMVLTGFVVTTVANALGQRGDGLTFTDQRWDMIAGFGIIGATLPATFLAARWVQRRRPGTMSSVDGRLRWGWLAECAGWALLVHVLLQGAVLASGGDWDSGTWPGWPMFASVAAIAVLLIPLQAAAEEYVFRGWLVQAFASWLRTPWPGAVLSSALFIGAHGYTDPDVLIELFVFAMVLCWITVRTGGIEAAVALHAVNNVAATLLTSGAPLPDQGTVELSWVDAIVAALPSVLYAWWVDHRFRAQDRLNRYAPSTDAA</sequence>
<dbReference type="EMBL" id="SFCC01000004">
    <property type="protein sequence ID" value="RZQ64392.1"/>
    <property type="molecule type" value="Genomic_DNA"/>
</dbReference>
<keyword evidence="2" id="KW-0812">Transmembrane</keyword>
<evidence type="ECO:0000256" key="1">
    <source>
        <dbReference type="SAM" id="MobiDB-lite"/>
    </source>
</evidence>
<dbReference type="GO" id="GO:0008237">
    <property type="term" value="F:metallopeptidase activity"/>
    <property type="evidence" value="ECO:0007669"/>
    <property type="project" value="UniProtKB-KW"/>
</dbReference>
<keyword evidence="4" id="KW-0645">Protease</keyword>
<dbReference type="GO" id="GO:0006508">
    <property type="term" value="P:proteolysis"/>
    <property type="evidence" value="ECO:0007669"/>
    <property type="project" value="UniProtKB-KW"/>
</dbReference>
<feature type="transmembrane region" description="Helical" evidence="2">
    <location>
        <begin position="86"/>
        <end position="104"/>
    </location>
</feature>
<evidence type="ECO:0000313" key="5">
    <source>
        <dbReference type="Proteomes" id="UP000292003"/>
    </source>
</evidence>
<evidence type="ECO:0000313" key="4">
    <source>
        <dbReference type="EMBL" id="RZQ64392.1"/>
    </source>
</evidence>
<dbReference type="InterPro" id="IPR003675">
    <property type="entry name" value="Rce1/LyrA-like_dom"/>
</dbReference>
<gene>
    <name evidence="4" type="ORF">EWH70_10545</name>
</gene>
<evidence type="ECO:0000259" key="3">
    <source>
        <dbReference type="Pfam" id="PF02517"/>
    </source>
</evidence>